<comment type="caution">
    <text evidence="2">The sequence shown here is derived from an EMBL/GenBank/DDBJ whole genome shotgun (WGS) entry which is preliminary data.</text>
</comment>
<name>A0AA36DL71_CYLNA</name>
<dbReference type="PANTHER" id="PTHR23020:SF8">
    <property type="entry name" value="CHK KINASE-LIKE DOMAIN-CONTAINING PROTEIN"/>
    <property type="match status" value="1"/>
</dbReference>
<protein>
    <recommendedName>
        <fullName evidence="1">CHK kinase-like domain-containing protein</fullName>
    </recommendedName>
</protein>
<dbReference type="Proteomes" id="UP001176961">
    <property type="component" value="Unassembled WGS sequence"/>
</dbReference>
<dbReference type="InterPro" id="IPR052961">
    <property type="entry name" value="Oxido-Kinase-like_Enzymes"/>
</dbReference>
<dbReference type="Gene3D" id="3.90.1200.10">
    <property type="match status" value="1"/>
</dbReference>
<evidence type="ECO:0000313" key="2">
    <source>
        <dbReference type="EMBL" id="CAJ0588418.1"/>
    </source>
</evidence>
<dbReference type="InterPro" id="IPR015897">
    <property type="entry name" value="CHK_kinase-like"/>
</dbReference>
<feature type="domain" description="CHK kinase-like" evidence="1">
    <location>
        <begin position="152"/>
        <end position="355"/>
    </location>
</feature>
<dbReference type="InterPro" id="IPR012877">
    <property type="entry name" value="Dhs-27"/>
</dbReference>
<organism evidence="2 3">
    <name type="scientific">Cylicocyclus nassatus</name>
    <name type="common">Nematode worm</name>
    <dbReference type="NCBI Taxonomy" id="53992"/>
    <lineage>
        <taxon>Eukaryota</taxon>
        <taxon>Metazoa</taxon>
        <taxon>Ecdysozoa</taxon>
        <taxon>Nematoda</taxon>
        <taxon>Chromadorea</taxon>
        <taxon>Rhabditida</taxon>
        <taxon>Rhabditina</taxon>
        <taxon>Rhabditomorpha</taxon>
        <taxon>Strongyloidea</taxon>
        <taxon>Strongylidae</taxon>
        <taxon>Cylicocyclus</taxon>
    </lineage>
</organism>
<accession>A0AA36DL71</accession>
<dbReference type="InterPro" id="IPR011009">
    <property type="entry name" value="Kinase-like_dom_sf"/>
</dbReference>
<evidence type="ECO:0000313" key="3">
    <source>
        <dbReference type="Proteomes" id="UP001176961"/>
    </source>
</evidence>
<sequence>MNLYTLGNGLFGTHVTWEDIEEDMQRELDTLAIFGPNKTVKNVGDGRGFMSKIALIQPDWQYKDKDLPENFVVKIVSQLSMIEITEEMSSKKNTKNIFDSEQMRMAIEQQQKRIHNTEVTVYKHLMKHPGRVPITKIYYMKKFSKYNPVKGYIIMEYVENIKPLHIYENVPPKSLKKVLRAKAALEAISLNFTEDEKNEFTHRPFAELFGPIFTKETVETMIDGMRGFGTEETTKKLEKMKEVLMEFMNFEWADQLADELGMQRVLCHGDLWSTNMLWKENGNDVNMAAMIDFQATKNRLLVLLSKTEIQTAHMGCPANDLIRLFSACLSGKDRQEHWEQLVEEFYGYLEEEVGDKPMPYTLEQLKEACRKFMPLGTFMIVTTIAPMYEALYHNPDERQKKRSMDLVTEKTECLLDDLLKYHERNMLTKNGNSV</sequence>
<dbReference type="SUPFAM" id="SSF56112">
    <property type="entry name" value="Protein kinase-like (PK-like)"/>
    <property type="match status" value="1"/>
</dbReference>
<gene>
    <name evidence="2" type="ORF">CYNAS_LOCUS401</name>
</gene>
<proteinExistence type="predicted"/>
<dbReference type="PANTHER" id="PTHR23020">
    <property type="entry name" value="UNCHARACTERIZED NUCLEAR HORMONE RECEPTOR-RELATED"/>
    <property type="match status" value="1"/>
</dbReference>
<evidence type="ECO:0000259" key="1">
    <source>
        <dbReference type="SMART" id="SM00587"/>
    </source>
</evidence>
<keyword evidence="3" id="KW-1185">Reference proteome</keyword>
<reference evidence="2" key="1">
    <citation type="submission" date="2023-07" db="EMBL/GenBank/DDBJ databases">
        <authorList>
            <consortium name="CYATHOMIX"/>
        </authorList>
    </citation>
    <scope>NUCLEOTIDE SEQUENCE</scope>
    <source>
        <strain evidence="2">N/A</strain>
    </source>
</reference>
<dbReference type="Pfam" id="PF07914">
    <property type="entry name" value="DUF1679"/>
    <property type="match status" value="1"/>
</dbReference>
<dbReference type="EMBL" id="CATQJL010000001">
    <property type="protein sequence ID" value="CAJ0588418.1"/>
    <property type="molecule type" value="Genomic_DNA"/>
</dbReference>
<dbReference type="AlphaFoldDB" id="A0AA36DL71"/>
<dbReference type="SMART" id="SM00587">
    <property type="entry name" value="CHK"/>
    <property type="match status" value="1"/>
</dbReference>